<dbReference type="GO" id="GO:0005794">
    <property type="term" value="C:Golgi apparatus"/>
    <property type="evidence" value="ECO:0007669"/>
    <property type="project" value="TreeGrafter"/>
</dbReference>
<dbReference type="Proteomes" id="UP000756132">
    <property type="component" value="Chromosome 2"/>
</dbReference>
<evidence type="ECO:0000259" key="1">
    <source>
        <dbReference type="Pfam" id="PF03407"/>
    </source>
</evidence>
<dbReference type="KEGG" id="ffu:CLAFUR5_02964"/>
<reference evidence="2" key="1">
    <citation type="submission" date="2021-12" db="EMBL/GenBank/DDBJ databases">
        <authorList>
            <person name="Zaccaron A."/>
            <person name="Stergiopoulos I."/>
        </authorList>
    </citation>
    <scope>NUCLEOTIDE SEQUENCE</scope>
    <source>
        <strain evidence="2">Race5_Kim</strain>
    </source>
</reference>
<proteinExistence type="predicted"/>
<name>A0A9Q8P571_PASFU</name>
<dbReference type="GO" id="GO:0016757">
    <property type="term" value="F:glycosyltransferase activity"/>
    <property type="evidence" value="ECO:0007669"/>
    <property type="project" value="TreeGrafter"/>
</dbReference>
<reference evidence="2" key="2">
    <citation type="journal article" date="2022" name="Microb. Genom.">
        <title>A chromosome-scale genome assembly of the tomato pathogen Cladosporium fulvum reveals a compartmentalized genome architecture and the presence of a dispensable chromosome.</title>
        <authorList>
            <person name="Zaccaron A.Z."/>
            <person name="Chen L.H."/>
            <person name="Samaras A."/>
            <person name="Stergiopoulos I."/>
        </authorList>
    </citation>
    <scope>NUCLEOTIDE SEQUENCE</scope>
    <source>
        <strain evidence="2">Race5_Kim</strain>
    </source>
</reference>
<organism evidence="2 3">
    <name type="scientific">Passalora fulva</name>
    <name type="common">Tomato leaf mold</name>
    <name type="synonym">Cladosporium fulvum</name>
    <dbReference type="NCBI Taxonomy" id="5499"/>
    <lineage>
        <taxon>Eukaryota</taxon>
        <taxon>Fungi</taxon>
        <taxon>Dikarya</taxon>
        <taxon>Ascomycota</taxon>
        <taxon>Pezizomycotina</taxon>
        <taxon>Dothideomycetes</taxon>
        <taxon>Dothideomycetidae</taxon>
        <taxon>Mycosphaerellales</taxon>
        <taxon>Mycosphaerellaceae</taxon>
        <taxon>Fulvia</taxon>
    </lineage>
</organism>
<feature type="domain" description="Nucleotide-diphospho-sugar transferase" evidence="1">
    <location>
        <begin position="92"/>
        <end position="339"/>
    </location>
</feature>
<accession>A0A9Q8P571</accession>
<dbReference type="GeneID" id="71982842"/>
<sequence>MDTRILKKKFTTSVLLSALCIALLYLFLDYPWAALYVHVERHPGLTEDDIRMFSRNAINNTLVIIPSNHGMLHWVENLLCSLEPTDFDASMIVFWALDENTKVYMTDRNRTAYHNPAFFATSANENRHGDTAAYKRMMLERPKFYIDVLSAGFNILMLDADTIYWQSPLSILPDVSESVDVVYSTDSREFYQDHNAFQDARRRGPYVPPICNGIFWMRSSVRTIALWTEMLQIFDRSWLWRPKGFRDDQRGMDVLLNDGRGQVVPPYPDGVDSSIVPTSPNAKSELGVKVQLLDQTQVVNGHLLMNRNVVYMENLANLRESRRDRIAAHFNWWTEELSKEEGAERLGLYLLDENGRCRKRE</sequence>
<dbReference type="Pfam" id="PF03407">
    <property type="entry name" value="Nucleotid_trans"/>
    <property type="match status" value="1"/>
</dbReference>
<dbReference type="OrthoDB" id="2019572at2759"/>
<dbReference type="InterPro" id="IPR005069">
    <property type="entry name" value="Nucl-diP-sugar_transferase"/>
</dbReference>
<protein>
    <recommendedName>
        <fullName evidence="1">Nucleotide-diphospho-sugar transferase domain-containing protein</fullName>
    </recommendedName>
</protein>
<keyword evidence="3" id="KW-1185">Reference proteome</keyword>
<gene>
    <name evidence="2" type="ORF">CLAFUR5_02964</name>
</gene>
<evidence type="ECO:0000313" key="2">
    <source>
        <dbReference type="EMBL" id="UJO13830.1"/>
    </source>
</evidence>
<dbReference type="AlphaFoldDB" id="A0A9Q8P571"/>
<evidence type="ECO:0000313" key="3">
    <source>
        <dbReference type="Proteomes" id="UP000756132"/>
    </source>
</evidence>
<dbReference type="EMBL" id="CP090164">
    <property type="protein sequence ID" value="UJO13830.1"/>
    <property type="molecule type" value="Genomic_DNA"/>
</dbReference>
<dbReference type="InterPro" id="IPR052636">
    <property type="entry name" value="UDP-D-xylose:L-fucose_XylT"/>
</dbReference>
<dbReference type="RefSeq" id="XP_047758196.1">
    <property type="nucleotide sequence ID" value="XM_047902112.1"/>
</dbReference>
<dbReference type="PANTHER" id="PTHR47032">
    <property type="entry name" value="UDP-D-XYLOSE:L-FUCOSE ALPHA-1,3-D-XYLOSYLTRANSFERASE-RELATED"/>
    <property type="match status" value="1"/>
</dbReference>
<dbReference type="PANTHER" id="PTHR47032:SF1">
    <property type="entry name" value="UDP-D-XYLOSE:L-FUCOSE ALPHA-1,3-D-XYLOSYLTRANSFERASE-RELATED"/>
    <property type="match status" value="1"/>
</dbReference>
<dbReference type="OMA" id="ICNGIFW"/>